<keyword evidence="8" id="KW-0010">Activator</keyword>
<evidence type="ECO:0000256" key="4">
    <source>
        <dbReference type="ARBA" id="ARBA00023015"/>
    </source>
</evidence>
<comment type="function">
    <text evidence="8">Component of the Mediator complex, a coactivator involved in the regulated transcription of nearly all RNA polymerase II-dependent genes. Mediator functions as a bridge to convey information from gene-specific regulatory proteins to the basal RNA polymerase II transcription machinery. Mediator is recruited to promoters by direct interactions with regulatory proteins and serves as a scaffold for the assembly of a functional preinitiation complex with RNA polymerase II and the general transcription factors.</text>
</comment>
<dbReference type="GO" id="GO:0006357">
    <property type="term" value="P:regulation of transcription by RNA polymerase II"/>
    <property type="evidence" value="ECO:0007669"/>
    <property type="project" value="InterPro"/>
</dbReference>
<evidence type="ECO:0000256" key="6">
    <source>
        <dbReference type="ARBA" id="ARBA00023242"/>
    </source>
</evidence>
<feature type="region of interest" description="Disordered" evidence="9">
    <location>
        <begin position="1"/>
        <end position="28"/>
    </location>
</feature>
<keyword evidence="11" id="KW-1185">Reference proteome</keyword>
<comment type="subcellular location">
    <subcellularLocation>
        <location evidence="1 8">Nucleus</location>
    </subcellularLocation>
</comment>
<dbReference type="PANTHER" id="PTHR13114">
    <property type="entry name" value="MEDIATOR OF RNA POLYMERASE II TRANSCRIPTION SUBUNIT 17"/>
    <property type="match status" value="1"/>
</dbReference>
<reference evidence="10 11" key="1">
    <citation type="journal article" date="2016" name="Genome Biol. Evol.">
        <title>Divergent and convergent evolution of fungal pathogenicity.</title>
        <authorList>
            <person name="Shang Y."/>
            <person name="Xiao G."/>
            <person name="Zheng P."/>
            <person name="Cen K."/>
            <person name="Zhan S."/>
            <person name="Wang C."/>
        </authorList>
    </citation>
    <scope>NUCLEOTIDE SEQUENCE [LARGE SCALE GENOMIC DNA]</scope>
    <source>
        <strain evidence="10 11">RCEF 264</strain>
    </source>
</reference>
<evidence type="ECO:0000313" key="11">
    <source>
        <dbReference type="Proteomes" id="UP000076874"/>
    </source>
</evidence>
<evidence type="ECO:0000256" key="1">
    <source>
        <dbReference type="ARBA" id="ARBA00004123"/>
    </source>
</evidence>
<dbReference type="Pfam" id="PF10156">
    <property type="entry name" value="Med17"/>
    <property type="match status" value="2"/>
</dbReference>
<dbReference type="AlphaFoldDB" id="A0A162J4G9"/>
<dbReference type="EMBL" id="AZHD01000005">
    <property type="protein sequence ID" value="OAA63562.1"/>
    <property type="molecule type" value="Genomic_DNA"/>
</dbReference>
<dbReference type="GO" id="GO:0016592">
    <property type="term" value="C:mediator complex"/>
    <property type="evidence" value="ECO:0007669"/>
    <property type="project" value="InterPro"/>
</dbReference>
<name>A0A162J4G9_9HYPO</name>
<dbReference type="OrthoDB" id="5319830at2759"/>
<dbReference type="Gene3D" id="6.10.250.2620">
    <property type="match status" value="1"/>
</dbReference>
<keyword evidence="5 8" id="KW-0804">Transcription</keyword>
<evidence type="ECO:0000256" key="9">
    <source>
        <dbReference type="SAM" id="MobiDB-lite"/>
    </source>
</evidence>
<dbReference type="GO" id="GO:0003712">
    <property type="term" value="F:transcription coregulator activity"/>
    <property type="evidence" value="ECO:0007669"/>
    <property type="project" value="InterPro"/>
</dbReference>
<feature type="compositionally biased region" description="Polar residues" evidence="9">
    <location>
        <begin position="772"/>
        <end position="785"/>
    </location>
</feature>
<gene>
    <name evidence="8" type="primary">MED17</name>
    <name evidence="10" type="ORF">SPI_03725</name>
</gene>
<accession>A0A162J4G9</accession>
<feature type="compositionally biased region" description="Gly residues" evidence="9">
    <location>
        <begin position="187"/>
        <end position="196"/>
    </location>
</feature>
<sequence>MAEGSETAANASGLFGPRDPVFRPWPVRDRTPTTIAEFVQRVKAQGGEFRQLTEAGLRAEIDEQQRKREAGEGEDDGDGDNDATAESLDASRGQHDKDDVDIAGGKPKDIEAMIAKRDEILMVLESALQSGLIAVDFVSLLLSKDRPTHAVQTLSPLLREKVGIGTLSAGRVANAAQAARALQTKNHGGGGGGGGSMSAAERQSLDETTRSNAQRLLDHKTECVGWQLLAMDRAAALLAAGRKRLRTEMRREERYWSEVVAVHDRGWGLSRMPGQRRVLRVKFGFSESATDLRAAGFAPLRRVKRGHVALDMAALGPPCALVVTLRRRPQGGSSAATTTTTTGRSVPPARLPATAALEDRIREARNTIYAKELWRELNREARQMVAHGVVFRDGALIFPVGGHTVGTITLEPLQLAATAAVADGADNEPPLDAILTELAETMTSSLHLFLAHGHRQHYRQRSVPTPPTDSTGAPPPTYFMLRPLLANQKYEKAIEHLAQFLADLCSILHGVGQTGARFMLYERPLASFLPPPPPPPPPPAGAASADGIKETAARTNQRQSASEGLCTGFLAPREFTFELTLGPDVRLSIRSRTTVAPLKTQYLVQLVKPSAAPAPAPHAPDSLSASENNHDINRLLSQLFPPADNYGTLRDVLDYVGDVVARVLTARARSFANAAEAQADTGVAWGTAVDGMALLRTNSPFRMLRFCVVPTNAVTKLDALVDELANELAGEQTSGDRNGSGGSGSARHAWFGGNDDNDDVIVGDNNEDDNDQVQSFQSDSNADSPLQQLVRPELRMYASWPLSHADAAIYRRWAWNADAEASPGASLHDLVEGCVRGDLMPATEPKAE</sequence>
<proteinExistence type="inferred from homology"/>
<evidence type="ECO:0000256" key="3">
    <source>
        <dbReference type="ARBA" id="ARBA00019610"/>
    </source>
</evidence>
<feature type="region of interest" description="Disordered" evidence="9">
    <location>
        <begin position="730"/>
        <end position="785"/>
    </location>
</feature>
<feature type="region of interest" description="Disordered" evidence="9">
    <location>
        <begin position="184"/>
        <end position="209"/>
    </location>
</feature>
<comment type="caution">
    <text evidence="10">The sequence shown here is derived from an EMBL/GenBank/DDBJ whole genome shotgun (WGS) entry which is preliminary data.</text>
</comment>
<evidence type="ECO:0000256" key="8">
    <source>
        <dbReference type="RuleBase" id="RU364140"/>
    </source>
</evidence>
<protein>
    <recommendedName>
        <fullName evidence="3 8">Mediator of RNA polymerase II transcription subunit 17</fullName>
    </recommendedName>
    <alternativeName>
        <fullName evidence="7 8">Mediator complex subunit 17</fullName>
    </alternativeName>
</protein>
<comment type="similarity">
    <text evidence="2 8">Belongs to the Mediator complex subunit 17 family.</text>
</comment>
<comment type="subunit">
    <text evidence="8">Component of the Mediator complex.</text>
</comment>
<keyword evidence="6 8" id="KW-0539">Nucleus</keyword>
<feature type="compositionally biased region" description="Acidic residues" evidence="9">
    <location>
        <begin position="755"/>
        <end position="771"/>
    </location>
</feature>
<keyword evidence="4 8" id="KW-0805">Transcription regulation</keyword>
<feature type="compositionally biased region" description="Pro residues" evidence="9">
    <location>
        <begin position="529"/>
        <end position="540"/>
    </location>
</feature>
<dbReference type="InterPro" id="IPR019313">
    <property type="entry name" value="Mediator_Med17"/>
</dbReference>
<feature type="compositionally biased region" description="Basic and acidic residues" evidence="9">
    <location>
        <begin position="57"/>
        <end position="71"/>
    </location>
</feature>
<organism evidence="10 11">
    <name type="scientific">Niveomyces insectorum RCEF 264</name>
    <dbReference type="NCBI Taxonomy" id="1081102"/>
    <lineage>
        <taxon>Eukaryota</taxon>
        <taxon>Fungi</taxon>
        <taxon>Dikarya</taxon>
        <taxon>Ascomycota</taxon>
        <taxon>Pezizomycotina</taxon>
        <taxon>Sordariomycetes</taxon>
        <taxon>Hypocreomycetidae</taxon>
        <taxon>Hypocreales</taxon>
        <taxon>Cordycipitaceae</taxon>
        <taxon>Niveomyces</taxon>
    </lineage>
</organism>
<dbReference type="STRING" id="1081102.A0A162J4G9"/>
<evidence type="ECO:0000256" key="5">
    <source>
        <dbReference type="ARBA" id="ARBA00023163"/>
    </source>
</evidence>
<feature type="compositionally biased region" description="Polar residues" evidence="9">
    <location>
        <begin position="553"/>
        <end position="562"/>
    </location>
</feature>
<evidence type="ECO:0000313" key="10">
    <source>
        <dbReference type="EMBL" id="OAA63562.1"/>
    </source>
</evidence>
<feature type="region of interest" description="Disordered" evidence="9">
    <location>
        <begin position="529"/>
        <end position="562"/>
    </location>
</feature>
<dbReference type="PANTHER" id="PTHR13114:SF7">
    <property type="entry name" value="MEDIATOR OF RNA POLYMERASE II TRANSCRIPTION SUBUNIT 17"/>
    <property type="match status" value="1"/>
</dbReference>
<feature type="region of interest" description="Disordered" evidence="9">
    <location>
        <begin position="53"/>
        <end position="104"/>
    </location>
</feature>
<evidence type="ECO:0000256" key="7">
    <source>
        <dbReference type="ARBA" id="ARBA00032014"/>
    </source>
</evidence>
<evidence type="ECO:0000256" key="2">
    <source>
        <dbReference type="ARBA" id="ARBA00005635"/>
    </source>
</evidence>
<dbReference type="Proteomes" id="UP000076874">
    <property type="component" value="Unassembled WGS sequence"/>
</dbReference>
<feature type="compositionally biased region" description="Basic and acidic residues" evidence="9">
    <location>
        <begin position="92"/>
        <end position="104"/>
    </location>
</feature>
<feature type="compositionally biased region" description="Acidic residues" evidence="9">
    <location>
        <begin position="72"/>
        <end position="83"/>
    </location>
</feature>
<dbReference type="GO" id="GO:0070847">
    <property type="term" value="C:core mediator complex"/>
    <property type="evidence" value="ECO:0007669"/>
    <property type="project" value="TreeGrafter"/>
</dbReference>